<dbReference type="Proteomes" id="UP000045545">
    <property type="component" value="Unassembled WGS sequence"/>
</dbReference>
<proteinExistence type="predicted"/>
<organism evidence="1 2">
    <name type="scientific">Syntrophomonas zehnderi OL-4</name>
    <dbReference type="NCBI Taxonomy" id="690567"/>
    <lineage>
        <taxon>Bacteria</taxon>
        <taxon>Bacillati</taxon>
        <taxon>Bacillota</taxon>
        <taxon>Clostridia</taxon>
        <taxon>Eubacteriales</taxon>
        <taxon>Syntrophomonadaceae</taxon>
        <taxon>Syntrophomonas</taxon>
    </lineage>
</organism>
<gene>
    <name evidence="1" type="ORF">77</name>
</gene>
<dbReference type="RefSeq" id="WP_046494608.1">
    <property type="nucleotide sequence ID" value="NZ_CGIH01000002.1"/>
</dbReference>
<keyword evidence="2" id="KW-1185">Reference proteome</keyword>
<evidence type="ECO:0000313" key="1">
    <source>
        <dbReference type="EMBL" id="CFW97286.1"/>
    </source>
</evidence>
<dbReference type="AlphaFoldDB" id="A0A0E4C7F8"/>
<sequence length="60" mass="6861">MRDWHIKMHNYRKLGMIIVIFMAIVVLTGLTESQVSSNLLQTLPPDLNSLQGHAIFQNLL</sequence>
<accession>A0A0E4C7F8</accession>
<protein>
    <submittedName>
        <fullName evidence="1">Uncharacterized</fullName>
    </submittedName>
</protein>
<dbReference type="EMBL" id="CGIH01000002">
    <property type="protein sequence ID" value="CFW97286.1"/>
    <property type="molecule type" value="Genomic_DNA"/>
</dbReference>
<reference evidence="1 2" key="1">
    <citation type="submission" date="2015-03" db="EMBL/GenBank/DDBJ databases">
        <authorList>
            <person name="Murphy D."/>
        </authorList>
    </citation>
    <scope>NUCLEOTIDE SEQUENCE [LARGE SCALE GENOMIC DNA]</scope>
    <source>
        <strain evidence="1 2">OL-4</strain>
    </source>
</reference>
<evidence type="ECO:0000313" key="2">
    <source>
        <dbReference type="Proteomes" id="UP000045545"/>
    </source>
</evidence>
<name>A0A0E4C7F8_9FIRM</name>
<dbReference type="STRING" id="690567.77"/>